<proteinExistence type="inferred from homology"/>
<organism evidence="3 4">
    <name type="scientific">Devosia ginsengisoli</name>
    <dbReference type="NCBI Taxonomy" id="400770"/>
    <lineage>
        <taxon>Bacteria</taxon>
        <taxon>Pseudomonadati</taxon>
        <taxon>Pseudomonadota</taxon>
        <taxon>Alphaproteobacteria</taxon>
        <taxon>Hyphomicrobiales</taxon>
        <taxon>Devosiaceae</taxon>
        <taxon>Devosia</taxon>
    </lineage>
</organism>
<dbReference type="Gene3D" id="3.10.129.10">
    <property type="entry name" value="Hotdog Thioesterase"/>
    <property type="match status" value="1"/>
</dbReference>
<gene>
    <name evidence="3" type="ORF">FPZ08_14870</name>
</gene>
<dbReference type="GO" id="GO:0047617">
    <property type="term" value="F:fatty acyl-CoA hydrolase activity"/>
    <property type="evidence" value="ECO:0007669"/>
    <property type="project" value="TreeGrafter"/>
</dbReference>
<dbReference type="CDD" id="cd00586">
    <property type="entry name" value="4HBT"/>
    <property type="match status" value="1"/>
</dbReference>
<name>A0A5B8LUC8_9HYPH</name>
<comment type="similarity">
    <text evidence="1">Belongs to the 4-hydroxybenzoyl-CoA thioesterase family.</text>
</comment>
<dbReference type="Pfam" id="PF13279">
    <property type="entry name" value="4HBT_2"/>
    <property type="match status" value="1"/>
</dbReference>
<dbReference type="PANTHER" id="PTHR31793:SF27">
    <property type="entry name" value="NOVEL THIOESTERASE SUPERFAMILY DOMAIN AND SAPOSIN A-TYPE DOMAIN CONTAINING PROTEIN (0610012H03RIK)"/>
    <property type="match status" value="1"/>
</dbReference>
<dbReference type="RefSeq" id="WP_146290733.1">
    <property type="nucleotide sequence ID" value="NZ_CP042304.1"/>
</dbReference>
<dbReference type="Proteomes" id="UP000315364">
    <property type="component" value="Chromosome"/>
</dbReference>
<protein>
    <submittedName>
        <fullName evidence="3">Acyl-CoA thioesterase</fullName>
    </submittedName>
</protein>
<sequence>MSGGEGRVWTSEARLRFADLDGLGHVNSLSLAALVEDGRMRIILDMPMTPLSEFMLVSFSMQYLAPAGIEPDVTVTTTLTRVGRSSFTLSHTLEQANTCLARAESVVVHVDKKARKSLPLSEEQLQFLQ</sequence>
<dbReference type="OrthoDB" id="9799036at2"/>
<evidence type="ECO:0000313" key="4">
    <source>
        <dbReference type="Proteomes" id="UP000315364"/>
    </source>
</evidence>
<dbReference type="AlphaFoldDB" id="A0A5B8LUC8"/>
<dbReference type="InterPro" id="IPR050563">
    <property type="entry name" value="4-hydroxybenzoyl-CoA_TE"/>
</dbReference>
<dbReference type="PANTHER" id="PTHR31793">
    <property type="entry name" value="4-HYDROXYBENZOYL-COA THIOESTERASE FAMILY MEMBER"/>
    <property type="match status" value="1"/>
</dbReference>
<accession>A0A5B8LUC8</accession>
<evidence type="ECO:0000256" key="1">
    <source>
        <dbReference type="ARBA" id="ARBA00005953"/>
    </source>
</evidence>
<dbReference type="InterPro" id="IPR029069">
    <property type="entry name" value="HotDog_dom_sf"/>
</dbReference>
<dbReference type="KEGG" id="dea:FPZ08_14870"/>
<evidence type="ECO:0000313" key="3">
    <source>
        <dbReference type="EMBL" id="QDZ11917.1"/>
    </source>
</evidence>
<keyword evidence="4" id="KW-1185">Reference proteome</keyword>
<reference evidence="3 4" key="1">
    <citation type="submission" date="2019-07" db="EMBL/GenBank/DDBJ databases">
        <title>Full genome sequence of Devosia sp. Gsoil 520.</title>
        <authorList>
            <person name="Im W.-T."/>
        </authorList>
    </citation>
    <scope>NUCLEOTIDE SEQUENCE [LARGE SCALE GENOMIC DNA]</scope>
    <source>
        <strain evidence="3 4">Gsoil 520</strain>
    </source>
</reference>
<dbReference type="EMBL" id="CP042304">
    <property type="protein sequence ID" value="QDZ11917.1"/>
    <property type="molecule type" value="Genomic_DNA"/>
</dbReference>
<dbReference type="SUPFAM" id="SSF54637">
    <property type="entry name" value="Thioesterase/thiol ester dehydrase-isomerase"/>
    <property type="match status" value="1"/>
</dbReference>
<evidence type="ECO:0000256" key="2">
    <source>
        <dbReference type="ARBA" id="ARBA00022801"/>
    </source>
</evidence>
<keyword evidence="2" id="KW-0378">Hydrolase</keyword>